<dbReference type="PROSITE" id="PS00134">
    <property type="entry name" value="TRYPSIN_HIS"/>
    <property type="match status" value="1"/>
</dbReference>
<dbReference type="Pfam" id="PF01390">
    <property type="entry name" value="SEA"/>
    <property type="match status" value="1"/>
</dbReference>
<keyword evidence="11 13" id="KW-1015">Disulfide bond</keyword>
<dbReference type="EMBL" id="CACVKT020001605">
    <property type="protein sequence ID" value="CAC5369513.1"/>
    <property type="molecule type" value="Genomic_DNA"/>
</dbReference>
<dbReference type="CDD" id="cd00112">
    <property type="entry name" value="LDLa"/>
    <property type="match status" value="5"/>
</dbReference>
<evidence type="ECO:0000256" key="14">
    <source>
        <dbReference type="RuleBase" id="RU363034"/>
    </source>
</evidence>
<dbReference type="SUPFAM" id="SSF49899">
    <property type="entry name" value="Concanavalin A-like lectins/glucanases"/>
    <property type="match status" value="3"/>
</dbReference>
<dbReference type="InterPro" id="IPR015526">
    <property type="entry name" value="Frizzled/SFRP"/>
</dbReference>
<dbReference type="FunFam" id="2.40.10.10:FF:000120">
    <property type="entry name" value="Putative serine protease"/>
    <property type="match status" value="1"/>
</dbReference>
<feature type="region of interest" description="Disordered" evidence="15">
    <location>
        <begin position="1"/>
        <end position="44"/>
    </location>
</feature>
<feature type="disulfide bond" evidence="13">
    <location>
        <begin position="1938"/>
        <end position="1956"/>
    </location>
</feature>
<dbReference type="OrthoDB" id="10061449at2759"/>
<organism evidence="21 22">
    <name type="scientific">Mytilus coruscus</name>
    <name type="common">Sea mussel</name>
    <dbReference type="NCBI Taxonomy" id="42192"/>
    <lineage>
        <taxon>Eukaryota</taxon>
        <taxon>Metazoa</taxon>
        <taxon>Spiralia</taxon>
        <taxon>Lophotrochozoa</taxon>
        <taxon>Mollusca</taxon>
        <taxon>Bivalvia</taxon>
        <taxon>Autobranchia</taxon>
        <taxon>Pteriomorphia</taxon>
        <taxon>Mytilida</taxon>
        <taxon>Mytiloidea</taxon>
        <taxon>Mytilidae</taxon>
        <taxon>Mytilinae</taxon>
        <taxon>Mytilus</taxon>
    </lineage>
</organism>
<comment type="caution">
    <text evidence="13">Lacks conserved residue(s) required for the propagation of feature annotation.</text>
</comment>
<dbReference type="GO" id="GO:0017147">
    <property type="term" value="F:Wnt-protein binding"/>
    <property type="evidence" value="ECO:0007669"/>
    <property type="project" value="TreeGrafter"/>
</dbReference>
<evidence type="ECO:0000256" key="3">
    <source>
        <dbReference type="ARBA" id="ARBA00022670"/>
    </source>
</evidence>
<keyword evidence="4 16" id="KW-0812">Transmembrane</keyword>
<dbReference type="SUPFAM" id="SSF50494">
    <property type="entry name" value="Trypsin-like serine proteases"/>
    <property type="match status" value="1"/>
</dbReference>
<dbReference type="InterPro" id="IPR013320">
    <property type="entry name" value="ConA-like_dom_sf"/>
</dbReference>
<feature type="domain" description="FZ" evidence="18">
    <location>
        <begin position="821"/>
        <end position="925"/>
    </location>
</feature>
<dbReference type="InterPro" id="IPR020067">
    <property type="entry name" value="Frizzled_dom"/>
</dbReference>
<keyword evidence="5" id="KW-0732">Signal</keyword>
<dbReference type="Gene3D" id="3.30.70.960">
    <property type="entry name" value="SEA domain"/>
    <property type="match status" value="1"/>
</dbReference>
<dbReference type="InterPro" id="IPR033116">
    <property type="entry name" value="TRYPSIN_SER"/>
</dbReference>
<dbReference type="GO" id="GO:0060070">
    <property type="term" value="P:canonical Wnt signaling pathway"/>
    <property type="evidence" value="ECO:0007669"/>
    <property type="project" value="TreeGrafter"/>
</dbReference>
<evidence type="ECO:0000256" key="16">
    <source>
        <dbReference type="SAM" id="Phobius"/>
    </source>
</evidence>
<dbReference type="GO" id="GO:0004252">
    <property type="term" value="F:serine-type endopeptidase activity"/>
    <property type="evidence" value="ECO:0007669"/>
    <property type="project" value="InterPro"/>
</dbReference>
<dbReference type="GO" id="GO:0005886">
    <property type="term" value="C:plasma membrane"/>
    <property type="evidence" value="ECO:0007669"/>
    <property type="project" value="UniProtKB-SubCell"/>
</dbReference>
<dbReference type="SMART" id="SM00020">
    <property type="entry name" value="Tryp_SPc"/>
    <property type="match status" value="1"/>
</dbReference>
<keyword evidence="8" id="KW-0735">Signal-anchor</keyword>
<evidence type="ECO:0000256" key="5">
    <source>
        <dbReference type="ARBA" id="ARBA00022729"/>
    </source>
</evidence>
<sequence length="2134" mass="238225">MTDKTGQEFRTPKKLSFSGQQDVRQRKYNVSHDATPSPTDSENGNYYRNLAFSASSNDYVPTNRTSPLKLNFDEDNNDDVFVISHADSAVYSDKSKAKRVESARTSSDENPSELKIRKICLIIIFIVIILGLIAGIAVIVVFYVLNLDQSPETTTQSTVSTTQSNIVLDSSVRLKNDWSNQLYNSSSDFYKTLSQNYTQEIDNLMRNSNVSQFYLGVRVLDFSPGSIFVHSEISFRPDVFSETLFYDVFDLSNGIEDIIRLESSLGKTSLLIDTRQIYVSGKCVSLDFNVCSSFYNATSFPNFYNHKSYEEAVTYFQNDLQPVIDSGCSNLASLFLCGLNFPSCHKARQLLPCRSVCQQYNTDCSVSIDCSQFEDSTDRNLCLTMPTTTTTESTTIMTTMEASTSIETTTMTTEQTTYMTTEATSTTMTTDSSTTTMTTTEPTTTVTTEPVSTTPKALCEDVQAVQCQQVGINQTTFPNHFTQESQDLALQVFNYYINDTCSENATLFYCSALFPRCDKGALEKPCKDLCLAAMRECGDNALQLFTMDDCNQFNDRYCVHPLPSPPTPTETSTQPLETTTSTEKCEAVQADVCHPVGLTKTAFPNFYSQFSQGEALKTFNSYINDSCSNNATLFYCSSFFPRCDQGHKQFPCKNLCLAASKECGSAVRLASEESCNSGFYPEQDCVEPLPSAPQPSITPSTTPSTTTVTTELCEKVEYTECQQFSNSTIFPGMWGSENHALAVQVMSAYQGIIDSQCSSHSLKYFCSGAFHHCDKGVKKLPCRRLCEVVVKECQFEGIFNCTNLPETDCVPMDSDTQLPKKCEAVQADVCHPVGLTTTAFPNFYSQFSQGEALKTFNSYINDSCSDNATLFYCSSFFPRCYQGHTQFPCKNLCLAASKECGSAVRLASEESCNSGFHPEQDCVEPLTSAPQPSITPSTTPSTTTVTTDLCEKVEYKECQQFSNSTIFPGMWGSKNHALAVQVMSAYQGIIDSQCSSHSLKYFCSGAFHHCDKGVKKLPCRRLCEVVVKECQFEGIFNCTNLPETDCVPMDSDTQLPNCTLTGQETCPDGSCIMSEWLCDGEADCSDNWDEQNCSKCSAEQFTCQDGTCVPGTERCNALAACPDKSDERDCVHLSEIVPGVLMVNYKDYHIPICYDSWSDSFGFYTCSYLLGNHNFTKSSDVVFPARTYAHLVPQEEAGAYHSQFGYLVAKSTCKDNKVVSLQCVPKGCGQKFVGGGMVGYIVNGYTAAPGAWPWQAALELQVTGTTKFRKHLCGGVLISPNFVLTATHCVNEYSDVKLYRVILGTSNRNNLGTSSKTYEVERIDRFDDKWYSFQSGDITLLQLKQTVEYTPYIQPICLPSESDETPTTAICYGTGWGQLTGEKDGEFADDLQELKLKLWKTEKCNGSQAWNGKIAHGYVCGGYESGIRSMCSGDSGGPMVCQDNQNNWYLKGIASYVANFCNMTNRPNVFTDVQTYLGWINNNTRCIFKCKNGKCIYDSQLLCNREDNCGDNSDEIDQCDVSVNCTFDDKFMCGYGIEGFQQQRQILNSQDPTTLPSFDHTFGRYPGYYMAGKTPSSSGSEARLTSPKFTIQGSTCIRFFYNLRGDLNAGLKVRMYTFSTAGDRLQGQQVWASGEGIFKDKWRLGYIDLSIGTYEIVFIANDGMQVAVDDVSLHNGMCSQSVCLTNEYKCTSEAGSDACISFNSLCDVVKDCHSDELNCNHSERHYSCQFENSVLCDIQQETFDNGEWLIINQTYTRSFVLYSESFPDHTTATDQGYMLFLMTNLLMRSEFVAMTLDVSLQDKDFCLTFWYRSKTEATFKIDILNSTTVMTLMSFTDRTTKNWTKAQMQLPPMNDAVIKFTVIRETPVIHSYYKPHLALDDIQISNGLCPDYGCPENWSKCGNENYCYSPEEKCDRKLQCSDESDEINCNCTNTEFRCGSGRCIPLSQKCDRIGQCLDGSDEGAICDPMNAVSCIFESPYLCGYTVLSNSSLTNEYKWLWTSGETPSFYTGPKTDHTTGTTLGHYMYAEGNDGNQGDQARMASIYFLTTTNQSLTFFFHMFFQQFTKTGGLQIATKEDGSNIENAIWFHNESSGEPWISGCMAYVEHIANQMLLWLTTHRNNAIYRLCFRRVYM</sequence>
<dbReference type="PROSITE" id="PS50068">
    <property type="entry name" value="LDLRA_2"/>
    <property type="match status" value="5"/>
</dbReference>
<feature type="compositionally biased region" description="Basic and acidic residues" evidence="15">
    <location>
        <begin position="1"/>
        <end position="11"/>
    </location>
</feature>
<dbReference type="CDD" id="cd06263">
    <property type="entry name" value="MAM"/>
    <property type="match status" value="1"/>
</dbReference>
<feature type="disulfide bond" evidence="13">
    <location>
        <begin position="1103"/>
        <end position="1121"/>
    </location>
</feature>
<feature type="domain" description="FZ" evidence="18">
    <location>
        <begin position="580"/>
        <end position="716"/>
    </location>
</feature>
<evidence type="ECO:0000256" key="10">
    <source>
        <dbReference type="ARBA" id="ARBA00023136"/>
    </source>
</evidence>
<feature type="compositionally biased region" description="Polar residues" evidence="15">
    <location>
        <begin position="32"/>
        <end position="44"/>
    </location>
</feature>
<dbReference type="SUPFAM" id="SSF63501">
    <property type="entry name" value="Frizzled cysteine-rich domain"/>
    <property type="match status" value="6"/>
</dbReference>
<feature type="region of interest" description="Disordered" evidence="15">
    <location>
        <begin position="423"/>
        <end position="452"/>
    </location>
</feature>
<keyword evidence="9 16" id="KW-1133">Transmembrane helix</keyword>
<evidence type="ECO:0000313" key="22">
    <source>
        <dbReference type="Proteomes" id="UP000507470"/>
    </source>
</evidence>
<dbReference type="InterPro" id="IPR036364">
    <property type="entry name" value="SEA_dom_sf"/>
</dbReference>
<dbReference type="SMART" id="SM00137">
    <property type="entry name" value="MAM"/>
    <property type="match status" value="3"/>
</dbReference>
<evidence type="ECO:0000259" key="19">
    <source>
        <dbReference type="PROSITE" id="PS50060"/>
    </source>
</evidence>
<dbReference type="PRINTS" id="PR00261">
    <property type="entry name" value="LDLRECEPTOR"/>
</dbReference>
<dbReference type="Pfam" id="PF00057">
    <property type="entry name" value="Ldl_recept_a"/>
    <property type="match status" value="3"/>
</dbReference>
<keyword evidence="6 14" id="KW-0378">Hydrolase</keyword>
<feature type="domain" description="MAM" evidence="19">
    <location>
        <begin position="1726"/>
        <end position="1891"/>
    </location>
</feature>
<evidence type="ECO:0000256" key="9">
    <source>
        <dbReference type="ARBA" id="ARBA00022989"/>
    </source>
</evidence>
<feature type="domain" description="MAM" evidence="19">
    <location>
        <begin position="1523"/>
        <end position="1680"/>
    </location>
</feature>
<dbReference type="GO" id="GO:0042813">
    <property type="term" value="F:Wnt receptor activity"/>
    <property type="evidence" value="ECO:0007669"/>
    <property type="project" value="TreeGrafter"/>
</dbReference>
<feature type="domain" description="Peptidase S1" evidence="20">
    <location>
        <begin position="1241"/>
        <end position="1485"/>
    </location>
</feature>
<dbReference type="PROSITE" id="PS50060">
    <property type="entry name" value="MAM_2"/>
    <property type="match status" value="3"/>
</dbReference>
<gene>
    <name evidence="21" type="ORF">MCOR_8683</name>
</gene>
<dbReference type="GO" id="GO:0006508">
    <property type="term" value="P:proteolysis"/>
    <property type="evidence" value="ECO:0007669"/>
    <property type="project" value="UniProtKB-KW"/>
</dbReference>
<evidence type="ECO:0000256" key="8">
    <source>
        <dbReference type="ARBA" id="ARBA00022968"/>
    </source>
</evidence>
<evidence type="ECO:0000313" key="21">
    <source>
        <dbReference type="EMBL" id="CAC5369513.1"/>
    </source>
</evidence>
<dbReference type="InterPro" id="IPR018114">
    <property type="entry name" value="TRYPSIN_HIS"/>
</dbReference>
<dbReference type="Gene3D" id="2.40.10.10">
    <property type="entry name" value="Trypsin-like serine proteases"/>
    <property type="match status" value="1"/>
</dbReference>
<keyword evidence="2" id="KW-0217">Developmental protein</keyword>
<feature type="domain" description="FZ" evidence="18">
    <location>
        <begin position="945"/>
        <end position="1049"/>
    </location>
</feature>
<keyword evidence="3 14" id="KW-0645">Protease</keyword>
<dbReference type="PROSITE" id="PS50240">
    <property type="entry name" value="TRYPSIN_DOM"/>
    <property type="match status" value="1"/>
</dbReference>
<feature type="disulfide bond" evidence="13">
    <location>
        <begin position="1931"/>
        <end position="1943"/>
    </location>
</feature>
<feature type="transmembrane region" description="Helical" evidence="16">
    <location>
        <begin position="119"/>
        <end position="145"/>
    </location>
</feature>
<feature type="disulfide bond" evidence="13">
    <location>
        <begin position="1914"/>
        <end position="1929"/>
    </location>
</feature>
<evidence type="ECO:0000259" key="17">
    <source>
        <dbReference type="PROSITE" id="PS50024"/>
    </source>
</evidence>
<dbReference type="Pfam" id="PF00089">
    <property type="entry name" value="Trypsin"/>
    <property type="match status" value="1"/>
</dbReference>
<evidence type="ECO:0000256" key="15">
    <source>
        <dbReference type="SAM" id="MobiDB-lite"/>
    </source>
</evidence>
<feature type="domain" description="MAM" evidence="19">
    <location>
        <begin position="1972"/>
        <end position="2097"/>
    </location>
</feature>
<feature type="domain" description="FZ" evidence="18">
    <location>
        <begin position="708"/>
        <end position="812"/>
    </location>
</feature>
<dbReference type="PROSITE" id="PS50038">
    <property type="entry name" value="FZ"/>
    <property type="match status" value="6"/>
</dbReference>
<evidence type="ECO:0000256" key="6">
    <source>
        <dbReference type="ARBA" id="ARBA00022801"/>
    </source>
</evidence>
<feature type="domain" description="FZ" evidence="18">
    <location>
        <begin position="454"/>
        <end position="561"/>
    </location>
</feature>
<reference evidence="21 22" key="1">
    <citation type="submission" date="2020-06" db="EMBL/GenBank/DDBJ databases">
        <authorList>
            <person name="Li R."/>
            <person name="Bekaert M."/>
        </authorList>
    </citation>
    <scope>NUCLEOTIDE SEQUENCE [LARGE SCALE GENOMIC DNA]</scope>
    <source>
        <strain evidence="22">wild</strain>
    </source>
</reference>
<keyword evidence="22" id="KW-1185">Reference proteome</keyword>
<dbReference type="GO" id="GO:0035567">
    <property type="term" value="P:non-canonical Wnt signaling pathway"/>
    <property type="evidence" value="ECO:0007669"/>
    <property type="project" value="TreeGrafter"/>
</dbReference>
<dbReference type="InterPro" id="IPR023415">
    <property type="entry name" value="LDLR_class-A_CS"/>
</dbReference>
<dbReference type="Proteomes" id="UP000507470">
    <property type="component" value="Unassembled WGS sequence"/>
</dbReference>
<evidence type="ECO:0000259" key="18">
    <source>
        <dbReference type="PROSITE" id="PS50038"/>
    </source>
</evidence>
<dbReference type="InterPro" id="IPR036790">
    <property type="entry name" value="Frizzled_dom_sf"/>
</dbReference>
<evidence type="ECO:0000256" key="13">
    <source>
        <dbReference type="PROSITE-ProRule" id="PRU00124"/>
    </source>
</evidence>
<accession>A0A6J8AK11</accession>
<evidence type="ECO:0000259" key="20">
    <source>
        <dbReference type="PROSITE" id="PS50240"/>
    </source>
</evidence>
<dbReference type="Pfam" id="PF01392">
    <property type="entry name" value="Fz"/>
    <property type="match status" value="6"/>
</dbReference>
<feature type="disulfide bond" evidence="13">
    <location>
        <begin position="1115"/>
        <end position="1130"/>
    </location>
</feature>
<dbReference type="SUPFAM" id="SSF82671">
    <property type="entry name" value="SEA domain"/>
    <property type="match status" value="1"/>
</dbReference>
<evidence type="ECO:0000256" key="4">
    <source>
        <dbReference type="ARBA" id="ARBA00022692"/>
    </source>
</evidence>
<dbReference type="InterPro" id="IPR000998">
    <property type="entry name" value="MAM_dom"/>
</dbReference>
<comment type="subcellular location">
    <subcellularLocation>
        <location evidence="1">Cell membrane</location>
        <topology evidence="1">Single-pass type II membrane protein</topology>
    </subcellularLocation>
</comment>
<dbReference type="Gene3D" id="4.10.400.10">
    <property type="entry name" value="Low-density Lipoprotein Receptor"/>
    <property type="match status" value="5"/>
</dbReference>
<dbReference type="Gene3D" id="2.60.120.200">
    <property type="match status" value="3"/>
</dbReference>
<feature type="disulfide bond" evidence="12">
    <location>
        <begin position="283"/>
        <end position="344"/>
    </location>
</feature>
<evidence type="ECO:0000256" key="1">
    <source>
        <dbReference type="ARBA" id="ARBA00004401"/>
    </source>
</evidence>
<dbReference type="CDD" id="cd07066">
    <property type="entry name" value="CRD_FZ"/>
    <property type="match status" value="6"/>
</dbReference>
<feature type="disulfide bond" evidence="12">
    <location>
        <begin position="291"/>
        <end position="337"/>
    </location>
</feature>
<dbReference type="SUPFAM" id="SSF57424">
    <property type="entry name" value="LDL receptor-like module"/>
    <property type="match status" value="4"/>
</dbReference>
<proteinExistence type="predicted"/>
<feature type="disulfide bond" evidence="13">
    <location>
        <begin position="1066"/>
        <end position="1084"/>
    </location>
</feature>
<protein>
    <submittedName>
        <fullName evidence="21">CORIN</fullName>
        <ecNumber evidence="21">3.4.21.-</ecNumber>
    </submittedName>
</protein>
<feature type="disulfide bond" evidence="13">
    <location>
        <begin position="1096"/>
        <end position="1108"/>
    </location>
</feature>
<dbReference type="SMART" id="SM00063">
    <property type="entry name" value="FRI"/>
    <property type="match status" value="5"/>
</dbReference>
<dbReference type="InterPro" id="IPR000082">
    <property type="entry name" value="SEA_dom"/>
</dbReference>
<dbReference type="PROSITE" id="PS50024">
    <property type="entry name" value="SEA"/>
    <property type="match status" value="1"/>
</dbReference>
<dbReference type="Gene3D" id="1.10.2000.10">
    <property type="entry name" value="Frizzled cysteine-rich domain"/>
    <property type="match status" value="6"/>
</dbReference>
<dbReference type="PANTHER" id="PTHR11309">
    <property type="entry name" value="FRIZZLED"/>
    <property type="match status" value="1"/>
</dbReference>
<dbReference type="CDD" id="cd00190">
    <property type="entry name" value="Tryp_SPc"/>
    <property type="match status" value="1"/>
</dbReference>
<dbReference type="PROSITE" id="PS01209">
    <property type="entry name" value="LDLRA_1"/>
    <property type="match status" value="2"/>
</dbReference>
<dbReference type="EC" id="3.4.21.-" evidence="21"/>
<dbReference type="InterPro" id="IPR043504">
    <property type="entry name" value="Peptidase_S1_PA_chymotrypsin"/>
</dbReference>
<dbReference type="InterPro" id="IPR002172">
    <property type="entry name" value="LDrepeatLR_classA_rpt"/>
</dbReference>
<feature type="domain" description="FZ" evidence="18">
    <location>
        <begin position="278"/>
        <end position="398"/>
    </location>
</feature>
<dbReference type="InterPro" id="IPR009003">
    <property type="entry name" value="Peptidase_S1_PA"/>
</dbReference>
<dbReference type="InterPro" id="IPR036055">
    <property type="entry name" value="LDL_receptor-like_sf"/>
</dbReference>
<feature type="domain" description="SEA" evidence="17">
    <location>
        <begin position="158"/>
        <end position="277"/>
    </location>
</feature>
<keyword evidence="7 14" id="KW-0720">Serine protease</keyword>
<dbReference type="Pfam" id="PF00629">
    <property type="entry name" value="MAM"/>
    <property type="match status" value="3"/>
</dbReference>
<dbReference type="PROSITE" id="PS00135">
    <property type="entry name" value="TRYPSIN_SER"/>
    <property type="match status" value="1"/>
</dbReference>
<dbReference type="SMART" id="SM00192">
    <property type="entry name" value="LDLa"/>
    <property type="match status" value="6"/>
</dbReference>
<keyword evidence="10 16" id="KW-0472">Membrane</keyword>
<name>A0A6J8AK11_MYTCO</name>
<feature type="disulfide bond" evidence="13">
    <location>
        <begin position="1078"/>
        <end position="1093"/>
    </location>
</feature>
<evidence type="ECO:0000256" key="2">
    <source>
        <dbReference type="ARBA" id="ARBA00022473"/>
    </source>
</evidence>
<evidence type="ECO:0000256" key="7">
    <source>
        <dbReference type="ARBA" id="ARBA00022825"/>
    </source>
</evidence>
<evidence type="ECO:0000256" key="12">
    <source>
        <dbReference type="PROSITE-ProRule" id="PRU00090"/>
    </source>
</evidence>
<evidence type="ECO:0000256" key="11">
    <source>
        <dbReference type="ARBA" id="ARBA00023157"/>
    </source>
</evidence>
<dbReference type="InterPro" id="IPR001254">
    <property type="entry name" value="Trypsin_dom"/>
</dbReference>